<dbReference type="GO" id="GO:0001080">
    <property type="term" value="P:nitrogen catabolite activation of transcription from RNA polymerase II promoter"/>
    <property type="evidence" value="ECO:0007669"/>
    <property type="project" value="TreeGrafter"/>
</dbReference>
<dbReference type="GO" id="GO:0006351">
    <property type="term" value="P:DNA-templated transcription"/>
    <property type="evidence" value="ECO:0007669"/>
    <property type="project" value="InterPro"/>
</dbReference>
<dbReference type="CDD" id="cd12148">
    <property type="entry name" value="fungal_TF_MHR"/>
    <property type="match status" value="1"/>
</dbReference>
<reference evidence="3 4" key="1">
    <citation type="journal article" date="2016" name="Genome Biol. Evol.">
        <title>Divergent and convergent evolution of fungal pathogenicity.</title>
        <authorList>
            <person name="Shang Y."/>
            <person name="Xiao G."/>
            <person name="Zheng P."/>
            <person name="Cen K."/>
            <person name="Zhan S."/>
            <person name="Wang C."/>
        </authorList>
    </citation>
    <scope>NUCLEOTIDE SEQUENCE [LARGE SCALE GENOMIC DNA]</scope>
    <source>
        <strain evidence="3 4">RCEF 3172</strain>
    </source>
</reference>
<comment type="caution">
    <text evidence="3">The sequence shown here is derived from an EMBL/GenBank/DDBJ whole genome shotgun (WGS) entry which is preliminary data.</text>
</comment>
<dbReference type="GO" id="GO:0008270">
    <property type="term" value="F:zinc ion binding"/>
    <property type="evidence" value="ECO:0007669"/>
    <property type="project" value="InterPro"/>
</dbReference>
<keyword evidence="4" id="KW-1185">Reference proteome</keyword>
<sequence length="361" mass="40089">MAGQPWPDGRFIWNLANEALYSELHLSPGVPIITAILLNVGGRPTTSLVGNGVLLASAVSIAHSLGLNHDPTDWNIPESEKRLRMSIWWALFVQDKWTSLAHGTPPRFAPSQHDVPLPTRQHLCRPGLSAKESWAASIFAALVGLTSVLDTCLGNMYNIEQRQSTSIPRVIIVRGTSLNLPGASNLRLAYLSMRLLLQRTQLEAMKQDSGSSSEEQLLNSSLQGRQLAEEILLFTQHLQPIQLNDFWLPVTAFIYPSTINFLLRHALETESSVTGLAQTFSFQLARQLIDILRLHKEAHGWDMGDVCLAQHAEIIDRVLANVAQESHHGAVEMMNLHDFVMPDAFILDGFFPSLSLWDPTS</sequence>
<keyword evidence="1" id="KW-0539">Nucleus</keyword>
<proteinExistence type="predicted"/>
<evidence type="ECO:0000313" key="3">
    <source>
        <dbReference type="EMBL" id="OAA52745.1"/>
    </source>
</evidence>
<gene>
    <name evidence="3" type="ORF">BBO_00586</name>
</gene>
<dbReference type="Proteomes" id="UP000076863">
    <property type="component" value="Unassembled WGS sequence"/>
</dbReference>
<dbReference type="AlphaFoldDB" id="A0A162I617"/>
<dbReference type="PANTHER" id="PTHR31668">
    <property type="entry name" value="GLUCOSE TRANSPORT TRANSCRIPTION REGULATOR RGT1-RELATED-RELATED"/>
    <property type="match status" value="1"/>
</dbReference>
<dbReference type="EMBL" id="AZHA01000001">
    <property type="protein sequence ID" value="OAA52745.1"/>
    <property type="molecule type" value="Genomic_DNA"/>
</dbReference>
<dbReference type="GO" id="GO:0005634">
    <property type="term" value="C:nucleus"/>
    <property type="evidence" value="ECO:0007669"/>
    <property type="project" value="TreeGrafter"/>
</dbReference>
<dbReference type="InterPro" id="IPR050797">
    <property type="entry name" value="Carb_Metab_Trans_Reg"/>
</dbReference>
<name>A0A162I617_9HYPO</name>
<dbReference type="PANTHER" id="PTHR31668:SF10">
    <property type="entry name" value="ZN(II)2CYS6 TRANSCRIPTION FACTOR (EUROFUNG)"/>
    <property type="match status" value="1"/>
</dbReference>
<dbReference type="Pfam" id="PF04082">
    <property type="entry name" value="Fungal_trans"/>
    <property type="match status" value="1"/>
</dbReference>
<dbReference type="InterPro" id="IPR007219">
    <property type="entry name" value="XnlR_reg_dom"/>
</dbReference>
<evidence type="ECO:0000313" key="4">
    <source>
        <dbReference type="Proteomes" id="UP000076863"/>
    </source>
</evidence>
<dbReference type="GO" id="GO:0003677">
    <property type="term" value="F:DNA binding"/>
    <property type="evidence" value="ECO:0007669"/>
    <property type="project" value="InterPro"/>
</dbReference>
<dbReference type="SMART" id="SM00906">
    <property type="entry name" value="Fungal_trans"/>
    <property type="match status" value="1"/>
</dbReference>
<dbReference type="OrthoDB" id="3034343at2759"/>
<evidence type="ECO:0000256" key="1">
    <source>
        <dbReference type="ARBA" id="ARBA00023242"/>
    </source>
</evidence>
<feature type="domain" description="Xylanolytic transcriptional activator regulatory" evidence="2">
    <location>
        <begin position="51"/>
        <end position="124"/>
    </location>
</feature>
<protein>
    <submittedName>
        <fullName evidence="3">N-terminal binuclear Zn cluster-containing/DNA binding domain-containing protein</fullName>
    </submittedName>
</protein>
<accession>A0A162I617</accession>
<organism evidence="3 4">
    <name type="scientific">Beauveria brongniartii RCEF 3172</name>
    <dbReference type="NCBI Taxonomy" id="1081107"/>
    <lineage>
        <taxon>Eukaryota</taxon>
        <taxon>Fungi</taxon>
        <taxon>Dikarya</taxon>
        <taxon>Ascomycota</taxon>
        <taxon>Pezizomycotina</taxon>
        <taxon>Sordariomycetes</taxon>
        <taxon>Hypocreomycetidae</taxon>
        <taxon>Hypocreales</taxon>
        <taxon>Cordycipitaceae</taxon>
        <taxon>Beauveria</taxon>
        <taxon>Beauveria brongniartii</taxon>
    </lineage>
</organism>
<evidence type="ECO:0000259" key="2">
    <source>
        <dbReference type="SMART" id="SM00906"/>
    </source>
</evidence>